<dbReference type="PANTHER" id="PTHR37691:SF1">
    <property type="entry name" value="BLR3518 PROTEIN"/>
    <property type="match status" value="1"/>
</dbReference>
<dbReference type="PANTHER" id="PTHR37691">
    <property type="entry name" value="BLR3518 PROTEIN"/>
    <property type="match status" value="1"/>
</dbReference>
<dbReference type="InterPro" id="IPR003787">
    <property type="entry name" value="Sulphur_relay_DsrE/F-like"/>
</dbReference>
<reference evidence="2 3" key="1">
    <citation type="submission" date="2018-07" db="EMBL/GenBank/DDBJ databases">
        <title>Genomic Encyclopedia of Type Strains, Phase IV (KMG-IV): sequencing the most valuable type-strain genomes for metagenomic binning, comparative biology and taxonomic classification.</title>
        <authorList>
            <person name="Goeker M."/>
        </authorList>
    </citation>
    <scope>NUCLEOTIDE SEQUENCE [LARGE SCALE GENOMIC DNA]</scope>
    <source>
        <strain evidence="2 3">DSM 21410</strain>
    </source>
</reference>
<evidence type="ECO:0000313" key="3">
    <source>
        <dbReference type="Proteomes" id="UP000253517"/>
    </source>
</evidence>
<dbReference type="InterPro" id="IPR027396">
    <property type="entry name" value="DsrEFH-like"/>
</dbReference>
<dbReference type="Gene3D" id="3.40.1260.10">
    <property type="entry name" value="DsrEFH-like"/>
    <property type="match status" value="1"/>
</dbReference>
<dbReference type="SUPFAM" id="SSF75169">
    <property type="entry name" value="DsrEFH-like"/>
    <property type="match status" value="1"/>
</dbReference>
<keyword evidence="1" id="KW-0732">Signal</keyword>
<organism evidence="2 3">
    <name type="scientific">Schleiferia thermophila</name>
    <dbReference type="NCBI Taxonomy" id="884107"/>
    <lineage>
        <taxon>Bacteria</taxon>
        <taxon>Pseudomonadati</taxon>
        <taxon>Bacteroidota</taxon>
        <taxon>Flavobacteriia</taxon>
        <taxon>Flavobacteriales</taxon>
        <taxon>Schleiferiaceae</taxon>
        <taxon>Schleiferia</taxon>
    </lineage>
</organism>
<dbReference type="AlphaFoldDB" id="A0A368ZZM1"/>
<comment type="caution">
    <text evidence="2">The sequence shown here is derived from an EMBL/GenBank/DDBJ whole genome shotgun (WGS) entry which is preliminary data.</text>
</comment>
<dbReference type="Pfam" id="PF02635">
    <property type="entry name" value="DsrE"/>
    <property type="match status" value="1"/>
</dbReference>
<evidence type="ECO:0000313" key="2">
    <source>
        <dbReference type="EMBL" id="RCX02383.1"/>
    </source>
</evidence>
<dbReference type="RefSeq" id="WP_037359044.1">
    <property type="nucleotide sequence ID" value="NZ_BHZF01000005.1"/>
</dbReference>
<feature type="chain" id="PRO_5016596379" evidence="1">
    <location>
        <begin position="22"/>
        <end position="145"/>
    </location>
</feature>
<dbReference type="Proteomes" id="UP000253517">
    <property type="component" value="Unassembled WGS sequence"/>
</dbReference>
<name>A0A368ZZM1_9FLAO</name>
<feature type="signal peptide" evidence="1">
    <location>
        <begin position="1"/>
        <end position="21"/>
    </location>
</feature>
<keyword evidence="3" id="KW-1185">Reference proteome</keyword>
<sequence length="145" mass="16115">MRIQSILLTLSMSLAVLSVFAQKRGKTPEVEPLKIIFQLTTDDTLAHKALMKQLTNITSVEPSVMIEVVCHGPGLSILQKSKSKVQDKIAHFTSKGVTFKACEFSMSERNVPREDILDEAGFVKAGIVHIVKKQKEGWNYIKAGF</sequence>
<evidence type="ECO:0000256" key="1">
    <source>
        <dbReference type="SAM" id="SignalP"/>
    </source>
</evidence>
<accession>A0A368ZZM1</accession>
<proteinExistence type="predicted"/>
<dbReference type="EMBL" id="QPJS01000004">
    <property type="protein sequence ID" value="RCX02383.1"/>
    <property type="molecule type" value="Genomic_DNA"/>
</dbReference>
<gene>
    <name evidence="2" type="ORF">DES35_104143</name>
</gene>
<protein>
    <submittedName>
        <fullName evidence="2">Uncharacterized protein</fullName>
    </submittedName>
</protein>